<dbReference type="Pfam" id="PF00528">
    <property type="entry name" value="BPD_transp_1"/>
    <property type="match status" value="1"/>
</dbReference>
<dbReference type="RefSeq" id="WP_197440444.1">
    <property type="nucleotide sequence ID" value="NZ_CP036281.1"/>
</dbReference>
<dbReference type="Gene3D" id="1.10.3720.10">
    <property type="entry name" value="MetI-like"/>
    <property type="match status" value="1"/>
</dbReference>
<dbReference type="GO" id="GO:0035435">
    <property type="term" value="P:phosphate ion transmembrane transport"/>
    <property type="evidence" value="ECO:0007669"/>
    <property type="project" value="InterPro"/>
</dbReference>
<feature type="transmembrane region" description="Helical" evidence="9">
    <location>
        <begin position="217"/>
        <end position="237"/>
    </location>
</feature>
<dbReference type="PANTHER" id="PTHR43470">
    <property type="entry name" value="PHOSPHATE TRANSPORT SYSTEM PERMEASE PROTEIN PSTA-RELATED"/>
    <property type="match status" value="1"/>
</dbReference>
<dbReference type="NCBIfam" id="TIGR00974">
    <property type="entry name" value="3a0107s02c"/>
    <property type="match status" value="1"/>
</dbReference>
<evidence type="ECO:0000256" key="4">
    <source>
        <dbReference type="ARBA" id="ARBA00022448"/>
    </source>
</evidence>
<keyword evidence="6 9" id="KW-0812">Transmembrane</keyword>
<keyword evidence="7 9" id="KW-1133">Transmembrane helix</keyword>
<evidence type="ECO:0000256" key="9">
    <source>
        <dbReference type="RuleBase" id="RU363043"/>
    </source>
</evidence>
<sequence>MSNPNQMFDSQLAARHRLGKVFATICFLSTWFSFAALIVMLGTILWQGGSWLTWDFLTSYDSRMPAVAGIKAGLWGSFWLILLTTLFSIPVGVGAAVYLEEYASKSRLTRIIQINLANLAGVPSIVYGILGLSVFVQMFDFFRVNPKTLVFPLGIAELRVPLPFGPSVLSGALTLSLLILPVVIVASQEALRSVPSSIRHASVALGATRWQTIRDQVLPAALPGILTGMILSISRAIGETAPILMMGALVFVAATPGNIDSPAQLVTDPQGVMDAPFDSFTTLPILIFNWVSRPKEEYQYVSAAGILVLLIVLLALNGVAISIRNRYSKRARW</sequence>
<keyword evidence="12" id="KW-1185">Reference proteome</keyword>
<evidence type="ECO:0000256" key="1">
    <source>
        <dbReference type="ARBA" id="ARBA00004651"/>
    </source>
</evidence>
<dbReference type="InterPro" id="IPR000515">
    <property type="entry name" value="MetI-like"/>
</dbReference>
<keyword evidence="5 9" id="KW-1003">Cell membrane</keyword>
<dbReference type="GO" id="GO:0005315">
    <property type="term" value="F:phosphate transmembrane transporter activity"/>
    <property type="evidence" value="ECO:0007669"/>
    <property type="project" value="InterPro"/>
</dbReference>
<accession>A0A518CHL4</accession>
<feature type="transmembrane region" description="Helical" evidence="9">
    <location>
        <begin position="78"/>
        <end position="99"/>
    </location>
</feature>
<evidence type="ECO:0000256" key="6">
    <source>
        <dbReference type="ARBA" id="ARBA00022692"/>
    </source>
</evidence>
<keyword evidence="8 9" id="KW-0472">Membrane</keyword>
<evidence type="ECO:0000256" key="8">
    <source>
        <dbReference type="ARBA" id="ARBA00023136"/>
    </source>
</evidence>
<dbReference type="GO" id="GO:0005886">
    <property type="term" value="C:plasma membrane"/>
    <property type="evidence" value="ECO:0007669"/>
    <property type="project" value="UniProtKB-SubCell"/>
</dbReference>
<dbReference type="PANTHER" id="PTHR43470:SF5">
    <property type="entry name" value="PHOSPHATE TRANSPORT SYSTEM PERMEASE PROTEIN PSTA"/>
    <property type="match status" value="1"/>
</dbReference>
<proteinExistence type="inferred from homology"/>
<evidence type="ECO:0000256" key="5">
    <source>
        <dbReference type="ARBA" id="ARBA00022475"/>
    </source>
</evidence>
<feature type="domain" description="ABC transmembrane type-1" evidence="10">
    <location>
        <begin position="74"/>
        <end position="319"/>
    </location>
</feature>
<evidence type="ECO:0000313" key="11">
    <source>
        <dbReference type="EMBL" id="QDU78717.1"/>
    </source>
</evidence>
<evidence type="ECO:0000259" key="10">
    <source>
        <dbReference type="PROSITE" id="PS50928"/>
    </source>
</evidence>
<dbReference type="PROSITE" id="PS50928">
    <property type="entry name" value="ABC_TM1"/>
    <property type="match status" value="1"/>
</dbReference>
<evidence type="ECO:0000256" key="3">
    <source>
        <dbReference type="ARBA" id="ARBA00016864"/>
    </source>
</evidence>
<evidence type="ECO:0000256" key="7">
    <source>
        <dbReference type="ARBA" id="ARBA00022989"/>
    </source>
</evidence>
<dbReference type="Proteomes" id="UP000317178">
    <property type="component" value="Chromosome"/>
</dbReference>
<evidence type="ECO:0000313" key="12">
    <source>
        <dbReference type="Proteomes" id="UP000317178"/>
    </source>
</evidence>
<feature type="transmembrane region" description="Helical" evidence="9">
    <location>
        <begin position="21"/>
        <end position="46"/>
    </location>
</feature>
<organism evidence="11 12">
    <name type="scientific">Polystyrenella longa</name>
    <dbReference type="NCBI Taxonomy" id="2528007"/>
    <lineage>
        <taxon>Bacteria</taxon>
        <taxon>Pseudomonadati</taxon>
        <taxon>Planctomycetota</taxon>
        <taxon>Planctomycetia</taxon>
        <taxon>Planctomycetales</taxon>
        <taxon>Planctomycetaceae</taxon>
        <taxon>Polystyrenella</taxon>
    </lineage>
</organism>
<dbReference type="CDD" id="cd06261">
    <property type="entry name" value="TM_PBP2"/>
    <property type="match status" value="1"/>
</dbReference>
<protein>
    <recommendedName>
        <fullName evidence="3 9">Phosphate transport system permease protein PstA</fullName>
    </recommendedName>
</protein>
<feature type="transmembrane region" description="Helical" evidence="9">
    <location>
        <begin position="168"/>
        <end position="186"/>
    </location>
</feature>
<feature type="transmembrane region" description="Helical" evidence="9">
    <location>
        <begin position="300"/>
        <end position="323"/>
    </location>
</feature>
<dbReference type="EMBL" id="CP036281">
    <property type="protein sequence ID" value="QDU78717.1"/>
    <property type="molecule type" value="Genomic_DNA"/>
</dbReference>
<dbReference type="InterPro" id="IPR005672">
    <property type="entry name" value="Phosphate_PstA"/>
</dbReference>
<name>A0A518CHL4_9PLAN</name>
<feature type="transmembrane region" description="Helical" evidence="9">
    <location>
        <begin position="119"/>
        <end position="139"/>
    </location>
</feature>
<evidence type="ECO:0000256" key="2">
    <source>
        <dbReference type="ARBA" id="ARBA00007069"/>
    </source>
</evidence>
<gene>
    <name evidence="11" type="primary">pstA</name>
    <name evidence="11" type="ORF">Pla110_04210</name>
</gene>
<dbReference type="AlphaFoldDB" id="A0A518CHL4"/>
<comment type="similarity">
    <text evidence="2 9">Belongs to the binding-protein-dependent transport system permease family. CysTW subfamily.</text>
</comment>
<reference evidence="11 12" key="1">
    <citation type="submission" date="2019-02" db="EMBL/GenBank/DDBJ databases">
        <title>Deep-cultivation of Planctomycetes and their phenomic and genomic characterization uncovers novel biology.</title>
        <authorList>
            <person name="Wiegand S."/>
            <person name="Jogler M."/>
            <person name="Boedeker C."/>
            <person name="Pinto D."/>
            <person name="Vollmers J."/>
            <person name="Rivas-Marin E."/>
            <person name="Kohn T."/>
            <person name="Peeters S.H."/>
            <person name="Heuer A."/>
            <person name="Rast P."/>
            <person name="Oberbeckmann S."/>
            <person name="Bunk B."/>
            <person name="Jeske O."/>
            <person name="Meyerdierks A."/>
            <person name="Storesund J.E."/>
            <person name="Kallscheuer N."/>
            <person name="Luecker S."/>
            <person name="Lage O.M."/>
            <person name="Pohl T."/>
            <person name="Merkel B.J."/>
            <person name="Hornburger P."/>
            <person name="Mueller R.-W."/>
            <person name="Bruemmer F."/>
            <person name="Labrenz M."/>
            <person name="Spormann A.M."/>
            <person name="Op den Camp H."/>
            <person name="Overmann J."/>
            <person name="Amann R."/>
            <person name="Jetten M.S.M."/>
            <person name="Mascher T."/>
            <person name="Medema M.H."/>
            <person name="Devos D.P."/>
            <person name="Kaster A.-K."/>
            <person name="Ovreas L."/>
            <person name="Rohde M."/>
            <person name="Galperin M.Y."/>
            <person name="Jogler C."/>
        </authorList>
    </citation>
    <scope>NUCLEOTIDE SEQUENCE [LARGE SCALE GENOMIC DNA]</scope>
    <source>
        <strain evidence="11 12">Pla110</strain>
    </source>
</reference>
<dbReference type="InterPro" id="IPR035906">
    <property type="entry name" value="MetI-like_sf"/>
</dbReference>
<dbReference type="KEGG" id="plon:Pla110_04210"/>
<comment type="subcellular location">
    <subcellularLocation>
        <location evidence="1 9">Cell membrane</location>
        <topology evidence="1 9">Multi-pass membrane protein</topology>
    </subcellularLocation>
</comment>
<dbReference type="SUPFAM" id="SSF161098">
    <property type="entry name" value="MetI-like"/>
    <property type="match status" value="1"/>
</dbReference>
<keyword evidence="4" id="KW-0813">Transport</keyword>